<dbReference type="InterPro" id="IPR036378">
    <property type="entry name" value="FAS1_dom_sf"/>
</dbReference>
<dbReference type="RefSeq" id="WP_289960057.1">
    <property type="nucleotide sequence ID" value="NZ_JAUEMJ010000015.1"/>
</dbReference>
<dbReference type="SMART" id="SM00554">
    <property type="entry name" value="FAS1"/>
    <property type="match status" value="1"/>
</dbReference>
<evidence type="ECO:0000313" key="4">
    <source>
        <dbReference type="Proteomes" id="UP001171902"/>
    </source>
</evidence>
<dbReference type="Gene3D" id="2.30.180.10">
    <property type="entry name" value="FAS1 domain"/>
    <property type="match status" value="1"/>
</dbReference>
<feature type="chain" id="PRO_5047413536" evidence="1">
    <location>
        <begin position="27"/>
        <end position="209"/>
    </location>
</feature>
<evidence type="ECO:0000313" key="3">
    <source>
        <dbReference type="EMBL" id="MDN3243661.1"/>
    </source>
</evidence>
<dbReference type="PROSITE" id="PS51257">
    <property type="entry name" value="PROKAR_LIPOPROTEIN"/>
    <property type="match status" value="1"/>
</dbReference>
<comment type="caution">
    <text evidence="3">The sequence shown here is derived from an EMBL/GenBank/DDBJ whole genome shotgun (WGS) entry which is preliminary data.</text>
</comment>
<gene>
    <name evidence="3" type="ORF">QWI33_28375</name>
</gene>
<keyword evidence="1" id="KW-0732">Signal</keyword>
<dbReference type="PANTHER" id="PTHR10900:SF77">
    <property type="entry name" value="FI19380P1"/>
    <property type="match status" value="1"/>
</dbReference>
<dbReference type="InterPro" id="IPR000782">
    <property type="entry name" value="FAS1_domain"/>
</dbReference>
<dbReference type="PROSITE" id="PS50213">
    <property type="entry name" value="FAS1"/>
    <property type="match status" value="1"/>
</dbReference>
<keyword evidence="4" id="KW-1185">Reference proteome</keyword>
<feature type="signal peptide" evidence="1">
    <location>
        <begin position="1"/>
        <end position="26"/>
    </location>
</feature>
<feature type="domain" description="FAS1" evidence="2">
    <location>
        <begin position="78"/>
        <end position="207"/>
    </location>
</feature>
<protein>
    <submittedName>
        <fullName evidence="3">Fasciclin domain-containing protein</fullName>
    </submittedName>
</protein>
<reference evidence="3" key="1">
    <citation type="submission" date="2023-06" db="EMBL/GenBank/DDBJ databases">
        <title>Gycomyces niveus sp.nov., a novel actinomycete isolated from soil in Shouguang.</title>
        <authorList>
            <person name="Yang X."/>
            <person name="Zhao J."/>
        </authorList>
    </citation>
    <scope>NUCLEOTIDE SEQUENCE</scope>
    <source>
        <strain evidence="3">NEAU C2</strain>
    </source>
</reference>
<organism evidence="3 4">
    <name type="scientific">Glycomyces tritici</name>
    <dbReference type="NCBI Taxonomy" id="2665176"/>
    <lineage>
        <taxon>Bacteria</taxon>
        <taxon>Bacillati</taxon>
        <taxon>Actinomycetota</taxon>
        <taxon>Actinomycetes</taxon>
        <taxon>Glycomycetales</taxon>
        <taxon>Glycomycetaceae</taxon>
        <taxon>Glycomyces</taxon>
    </lineage>
</organism>
<accession>A0ABT7YYG7</accession>
<dbReference type="Proteomes" id="UP001171902">
    <property type="component" value="Unassembled WGS sequence"/>
</dbReference>
<dbReference type="EMBL" id="JAUEMJ010000015">
    <property type="protein sequence ID" value="MDN3243661.1"/>
    <property type="molecule type" value="Genomic_DNA"/>
</dbReference>
<dbReference type="PANTHER" id="PTHR10900">
    <property type="entry name" value="PERIOSTIN-RELATED"/>
    <property type="match status" value="1"/>
</dbReference>
<evidence type="ECO:0000256" key="1">
    <source>
        <dbReference type="SAM" id="SignalP"/>
    </source>
</evidence>
<evidence type="ECO:0000259" key="2">
    <source>
        <dbReference type="PROSITE" id="PS50213"/>
    </source>
</evidence>
<dbReference type="SUPFAM" id="SSF82153">
    <property type="entry name" value="FAS1 domain"/>
    <property type="match status" value="1"/>
</dbReference>
<proteinExistence type="predicted"/>
<name>A0ABT7YYG7_9ACTN</name>
<sequence length="209" mass="20997">MNTRLLTRAGALAAAAGFAITMSACSDGGSDDAADETTSAAETMVEEETTAEMAAGEFGAACSAVPADGEGSFAGMADDPVATAAGNNPELSTLVTAVTEADLVDTLNSAEDITVFAPVNSAFAAIPEADLQAVLADQEMLTGILTYHVVAGELAPEDLAGEHTTLQGETLTVTGSGEDFTVNDQAAVVCGNVQTANATVYLIDTVLMP</sequence>
<dbReference type="Pfam" id="PF02469">
    <property type="entry name" value="Fasciclin"/>
    <property type="match status" value="1"/>
</dbReference>
<dbReference type="InterPro" id="IPR050904">
    <property type="entry name" value="Adhesion/Biosynth-related"/>
</dbReference>